<organism evidence="14 15">
    <name type="scientific">Hyphococcus lacteus</name>
    <dbReference type="NCBI Taxonomy" id="3143536"/>
    <lineage>
        <taxon>Bacteria</taxon>
        <taxon>Pseudomonadati</taxon>
        <taxon>Pseudomonadota</taxon>
        <taxon>Alphaproteobacteria</taxon>
        <taxon>Parvularculales</taxon>
        <taxon>Parvularculaceae</taxon>
        <taxon>Hyphococcus</taxon>
    </lineage>
</organism>
<evidence type="ECO:0000256" key="7">
    <source>
        <dbReference type="ARBA" id="ARBA00023136"/>
    </source>
</evidence>
<accession>A0ABV3Z7A4</accession>
<dbReference type="Pfam" id="PF08345">
    <property type="entry name" value="YscJ_FliF_C"/>
    <property type="match status" value="1"/>
</dbReference>
<dbReference type="Pfam" id="PF01514">
    <property type="entry name" value="YscJ_FliF"/>
    <property type="match status" value="1"/>
</dbReference>
<evidence type="ECO:0000256" key="3">
    <source>
        <dbReference type="ARBA" id="ARBA00007971"/>
    </source>
</evidence>
<keyword evidence="14" id="KW-0969">Cilium</keyword>
<dbReference type="NCBIfam" id="TIGR00206">
    <property type="entry name" value="fliF"/>
    <property type="match status" value="1"/>
</dbReference>
<keyword evidence="5 11" id="KW-0812">Transmembrane</keyword>
<feature type="transmembrane region" description="Helical" evidence="11">
    <location>
        <begin position="26"/>
        <end position="46"/>
    </location>
</feature>
<keyword evidence="8 9" id="KW-0975">Bacterial flagellum</keyword>
<keyword evidence="15" id="KW-1185">Reference proteome</keyword>
<comment type="subcellular location">
    <subcellularLocation>
        <location evidence="1 9">Bacterial flagellum basal body</location>
    </subcellularLocation>
    <subcellularLocation>
        <location evidence="2">Cell membrane</location>
        <topology evidence="2">Multi-pass membrane protein</topology>
    </subcellularLocation>
</comment>
<keyword evidence="14" id="KW-0282">Flagellum</keyword>
<comment type="caution">
    <text evidence="14">The sequence shown here is derived from an EMBL/GenBank/DDBJ whole genome shotgun (WGS) entry which is preliminary data.</text>
</comment>
<dbReference type="PANTHER" id="PTHR30046">
    <property type="entry name" value="FLAGELLAR M-RING PROTEIN"/>
    <property type="match status" value="1"/>
</dbReference>
<evidence type="ECO:0000259" key="13">
    <source>
        <dbReference type="Pfam" id="PF08345"/>
    </source>
</evidence>
<keyword evidence="4" id="KW-1003">Cell membrane</keyword>
<evidence type="ECO:0000256" key="5">
    <source>
        <dbReference type="ARBA" id="ARBA00022692"/>
    </source>
</evidence>
<evidence type="ECO:0000256" key="2">
    <source>
        <dbReference type="ARBA" id="ARBA00004651"/>
    </source>
</evidence>
<dbReference type="PRINTS" id="PR01009">
    <property type="entry name" value="FLGMRINGFLIF"/>
</dbReference>
<dbReference type="Proteomes" id="UP001560685">
    <property type="component" value="Unassembled WGS sequence"/>
</dbReference>
<dbReference type="EMBL" id="JBEHZE010000002">
    <property type="protein sequence ID" value="MEX6634691.1"/>
    <property type="molecule type" value="Genomic_DNA"/>
</dbReference>
<feature type="domain" description="Flagellar M-ring N-terminal" evidence="12">
    <location>
        <begin position="47"/>
        <end position="214"/>
    </location>
</feature>
<evidence type="ECO:0000256" key="11">
    <source>
        <dbReference type="SAM" id="Phobius"/>
    </source>
</evidence>
<dbReference type="Gene3D" id="3.30.300.30">
    <property type="match status" value="1"/>
</dbReference>
<evidence type="ECO:0000259" key="12">
    <source>
        <dbReference type="Pfam" id="PF01514"/>
    </source>
</evidence>
<dbReference type="RefSeq" id="WP_369314732.1">
    <property type="nucleotide sequence ID" value="NZ_JBEHZE010000002.1"/>
</dbReference>
<dbReference type="InterPro" id="IPR006182">
    <property type="entry name" value="FliF_N_dom"/>
</dbReference>
<feature type="transmembrane region" description="Helical" evidence="11">
    <location>
        <begin position="434"/>
        <end position="452"/>
    </location>
</feature>
<dbReference type="InterPro" id="IPR000067">
    <property type="entry name" value="FlgMring_FliF"/>
</dbReference>
<name>A0ABV3Z7A4_9PROT</name>
<keyword evidence="14" id="KW-0966">Cell projection</keyword>
<feature type="region of interest" description="Disordered" evidence="10">
    <location>
        <begin position="281"/>
        <end position="345"/>
    </location>
</feature>
<dbReference type="PANTHER" id="PTHR30046:SF0">
    <property type="entry name" value="FLAGELLAR M-RING PROTEIN"/>
    <property type="match status" value="1"/>
</dbReference>
<sequence>MLSSEGMAEMFKLASVWNQLSNSRKAILVGVLVATLIVFSAVMNVATKPRMAFLYGGLDASAAGDVLSALETMDVDAEVRGEAIYVPESRRDSLRMALARQGLPRQGQPGFELLDELNGFATTSEMFDAAYWRAKEGELARTMLATPDVKSARVHIAVPKSSSFARRRRAPSASVTVTMGRGRLDVQQATAMRYLIALAVPDLEPEQVAIIDSVNGMILKPGTDNPMLQAEGDGADRETRLEANLLNLLEAHVGSGNARVTVSLDIDRERETVSERILDPESRVLMGRETTDMQQSDTGSAGGAVTVASNLPDGDAAGGSGESRSTRSETNEQTRFDISEVQRSREKMPGAISRVHVAVLINEPQPQEGAEVTPRSENELQSLRDLVTASVGYDEARGDIVTVKSMPFHEYEVVETPESTGGVMLFIQQNIMSILQIVIPALVVIILGMFVLKPVLTQDVNGGEGALALTDLTESQGADGQPAPAQLTAAKSPLDELRDVSSSNKEATTTLLKSWLGDTERAA</sequence>
<keyword evidence="7 11" id="KW-0472">Membrane</keyword>
<comment type="function">
    <text evidence="9">The M ring may be actively involved in energy transduction.</text>
</comment>
<evidence type="ECO:0000313" key="14">
    <source>
        <dbReference type="EMBL" id="MEX6634691.1"/>
    </source>
</evidence>
<evidence type="ECO:0000256" key="4">
    <source>
        <dbReference type="ARBA" id="ARBA00022475"/>
    </source>
</evidence>
<protein>
    <recommendedName>
        <fullName evidence="9">Flagellar M-ring protein</fullName>
    </recommendedName>
</protein>
<evidence type="ECO:0000256" key="10">
    <source>
        <dbReference type="SAM" id="MobiDB-lite"/>
    </source>
</evidence>
<reference evidence="14 15" key="1">
    <citation type="submission" date="2024-05" db="EMBL/GenBank/DDBJ databases">
        <title>Three bacterial strains, DH-69, EH-24, and ECK-19 isolated from coastal sediments.</title>
        <authorList>
            <person name="Ye Y.-Q."/>
            <person name="Du Z.-J."/>
        </authorList>
    </citation>
    <scope>NUCLEOTIDE SEQUENCE [LARGE SCALE GENOMIC DNA]</scope>
    <source>
        <strain evidence="14 15">ECK-19</strain>
    </source>
</reference>
<proteinExistence type="inferred from homology"/>
<evidence type="ECO:0000256" key="8">
    <source>
        <dbReference type="ARBA" id="ARBA00023143"/>
    </source>
</evidence>
<feature type="compositionally biased region" description="Basic and acidic residues" evidence="10">
    <location>
        <begin position="324"/>
        <end position="345"/>
    </location>
</feature>
<evidence type="ECO:0000256" key="6">
    <source>
        <dbReference type="ARBA" id="ARBA00022989"/>
    </source>
</evidence>
<comment type="similarity">
    <text evidence="3 9">Belongs to the FliF family.</text>
</comment>
<keyword evidence="6 11" id="KW-1133">Transmembrane helix</keyword>
<dbReference type="InterPro" id="IPR013556">
    <property type="entry name" value="Flag_M-ring_C"/>
</dbReference>
<evidence type="ECO:0000256" key="9">
    <source>
        <dbReference type="PIRNR" id="PIRNR004862"/>
    </source>
</evidence>
<evidence type="ECO:0000256" key="1">
    <source>
        <dbReference type="ARBA" id="ARBA00004117"/>
    </source>
</evidence>
<dbReference type="PIRSF" id="PIRSF004862">
    <property type="entry name" value="FliF"/>
    <property type="match status" value="1"/>
</dbReference>
<dbReference type="InterPro" id="IPR045851">
    <property type="entry name" value="AMP-bd_C_sf"/>
</dbReference>
<evidence type="ECO:0000313" key="15">
    <source>
        <dbReference type="Proteomes" id="UP001560685"/>
    </source>
</evidence>
<feature type="domain" description="Flagellar M-ring C-terminal" evidence="13">
    <location>
        <begin position="249"/>
        <end position="408"/>
    </location>
</feature>
<dbReference type="InterPro" id="IPR043427">
    <property type="entry name" value="YscJ/FliF"/>
</dbReference>
<gene>
    <name evidence="14" type="primary">fliF</name>
    <name evidence="14" type="ORF">ABFZ84_14165</name>
</gene>